<dbReference type="PATRIC" id="fig|1144316.3.peg.4104"/>
<dbReference type="Proteomes" id="UP000007509">
    <property type="component" value="Unassembled WGS sequence"/>
</dbReference>
<reference evidence="2 3" key="1">
    <citation type="journal article" date="2012" name="J. Bacteriol.">
        <title>Twenty-one genome sequences from Pseudomonas species and 19 genome sequences from diverse bacteria isolated from the rhizosphere and endosphere of Populus deltoides.</title>
        <authorList>
            <person name="Brown S.D."/>
            <person name="Utturkar S.M."/>
            <person name="Klingeman D.M."/>
            <person name="Johnson C.M."/>
            <person name="Martin S.L."/>
            <person name="Land M.L."/>
            <person name="Lu T.Y."/>
            <person name="Schadt C.W."/>
            <person name="Doktycz M.J."/>
            <person name="Pelletier D.A."/>
        </authorList>
    </citation>
    <scope>NUCLEOTIDE SEQUENCE [LARGE SCALE GENOMIC DNA]</scope>
    <source>
        <strain evidence="2 3">CF314</strain>
    </source>
</reference>
<accession>J2SQ74</accession>
<keyword evidence="3" id="KW-1185">Reference proteome</keyword>
<name>J2SQ74_9FLAO</name>
<keyword evidence="1" id="KW-0732">Signal</keyword>
<evidence type="ECO:0000313" key="2">
    <source>
        <dbReference type="EMBL" id="EJL67667.1"/>
    </source>
</evidence>
<feature type="chain" id="PRO_5003754727" evidence="1">
    <location>
        <begin position="18"/>
        <end position="246"/>
    </location>
</feature>
<protein>
    <submittedName>
        <fullName evidence="2">Uncharacterized protein</fullName>
    </submittedName>
</protein>
<organism evidence="2 3">
    <name type="scientific">Chryseobacterium populi</name>
    <dbReference type="NCBI Taxonomy" id="1144316"/>
    <lineage>
        <taxon>Bacteria</taxon>
        <taxon>Pseudomonadati</taxon>
        <taxon>Bacteroidota</taxon>
        <taxon>Flavobacteriia</taxon>
        <taxon>Flavobacteriales</taxon>
        <taxon>Weeksellaceae</taxon>
        <taxon>Chryseobacterium group</taxon>
        <taxon>Chryseobacterium</taxon>
    </lineage>
</organism>
<evidence type="ECO:0000256" key="1">
    <source>
        <dbReference type="SAM" id="SignalP"/>
    </source>
</evidence>
<sequence length="246" mass="25846">MKKIFLILISSAGLLKAQVGINTSTPVNTLDINGDLNLRREMRVGGNNTQKGNAGIAGDIFHNNSTLATNDWKAIKIADGEGSMSLFSMNTVADQAGATFSGSNGSTSPYTENAALDATWTVLTGASDTFSITNATNKVTFTFQTTAQKTANTNASISFACGIFVDNRLRAVRTDVLLGGDGTNKIFNLNATLTNLTPKNNYSVKAACTKRNLNAGTLGVGKAVNATFLNADMAQSVLTTSVLQPY</sequence>
<evidence type="ECO:0000313" key="3">
    <source>
        <dbReference type="Proteomes" id="UP000007509"/>
    </source>
</evidence>
<dbReference type="AlphaFoldDB" id="J2SQ74"/>
<dbReference type="OrthoDB" id="1273065at2"/>
<comment type="caution">
    <text evidence="2">The sequence shown here is derived from an EMBL/GenBank/DDBJ whole genome shotgun (WGS) entry which is preliminary data.</text>
</comment>
<dbReference type="EMBL" id="AKJY01000117">
    <property type="protein sequence ID" value="EJL67667.1"/>
    <property type="molecule type" value="Genomic_DNA"/>
</dbReference>
<feature type="signal peptide" evidence="1">
    <location>
        <begin position="1"/>
        <end position="17"/>
    </location>
</feature>
<dbReference type="RefSeq" id="WP_007847307.1">
    <property type="nucleotide sequence ID" value="NZ_AKJY01000117.1"/>
</dbReference>
<gene>
    <name evidence="2" type="ORF">PMI13_04103</name>
</gene>
<proteinExistence type="predicted"/>